<evidence type="ECO:0000313" key="2">
    <source>
        <dbReference type="Proteomes" id="UP000792457"/>
    </source>
</evidence>
<dbReference type="Proteomes" id="UP000792457">
    <property type="component" value="Unassembled WGS sequence"/>
</dbReference>
<name>A0A8K0KM30_LADFU</name>
<gene>
    <name evidence="1" type="ORF">J437_LFUL000968</name>
</gene>
<evidence type="ECO:0000313" key="1">
    <source>
        <dbReference type="EMBL" id="KAG8234733.1"/>
    </source>
</evidence>
<accession>A0A8K0KM30</accession>
<dbReference type="EMBL" id="KZ308841">
    <property type="protein sequence ID" value="KAG8234733.1"/>
    <property type="molecule type" value="Genomic_DNA"/>
</dbReference>
<organism evidence="1 2">
    <name type="scientific">Ladona fulva</name>
    <name type="common">Scarce chaser dragonfly</name>
    <name type="synonym">Libellula fulva</name>
    <dbReference type="NCBI Taxonomy" id="123851"/>
    <lineage>
        <taxon>Eukaryota</taxon>
        <taxon>Metazoa</taxon>
        <taxon>Ecdysozoa</taxon>
        <taxon>Arthropoda</taxon>
        <taxon>Hexapoda</taxon>
        <taxon>Insecta</taxon>
        <taxon>Pterygota</taxon>
        <taxon>Palaeoptera</taxon>
        <taxon>Odonata</taxon>
        <taxon>Epiprocta</taxon>
        <taxon>Anisoptera</taxon>
        <taxon>Libelluloidea</taxon>
        <taxon>Libellulidae</taxon>
        <taxon>Ladona</taxon>
    </lineage>
</organism>
<reference evidence="1" key="1">
    <citation type="submission" date="2013-04" db="EMBL/GenBank/DDBJ databases">
        <authorList>
            <person name="Qu J."/>
            <person name="Murali S.C."/>
            <person name="Bandaranaike D."/>
            <person name="Bellair M."/>
            <person name="Blankenburg K."/>
            <person name="Chao H."/>
            <person name="Dinh H."/>
            <person name="Doddapaneni H."/>
            <person name="Downs B."/>
            <person name="Dugan-Rocha S."/>
            <person name="Elkadiri S."/>
            <person name="Gnanaolivu R.D."/>
            <person name="Hernandez B."/>
            <person name="Javaid M."/>
            <person name="Jayaseelan J.C."/>
            <person name="Lee S."/>
            <person name="Li M."/>
            <person name="Ming W."/>
            <person name="Munidasa M."/>
            <person name="Muniz J."/>
            <person name="Nguyen L."/>
            <person name="Ongeri F."/>
            <person name="Osuji N."/>
            <person name="Pu L.-L."/>
            <person name="Puazo M."/>
            <person name="Qu C."/>
            <person name="Quiroz J."/>
            <person name="Raj R."/>
            <person name="Weissenberger G."/>
            <person name="Xin Y."/>
            <person name="Zou X."/>
            <person name="Han Y."/>
            <person name="Richards S."/>
            <person name="Worley K."/>
            <person name="Muzny D."/>
            <person name="Gibbs R."/>
        </authorList>
    </citation>
    <scope>NUCLEOTIDE SEQUENCE</scope>
    <source>
        <strain evidence="1">Sampled in the wild</strain>
    </source>
</reference>
<dbReference type="AlphaFoldDB" id="A0A8K0KM30"/>
<keyword evidence="2" id="KW-1185">Reference proteome</keyword>
<comment type="caution">
    <text evidence="1">The sequence shown here is derived from an EMBL/GenBank/DDBJ whole genome shotgun (WGS) entry which is preliminary data.</text>
</comment>
<sequence length="110" mass="12696">MTPETRSGAQQLQACVLNFNFIVLLQFWNAVLGKIDRVQKRLQDPTMNFKETATDIESLEQEFVTLRDGLSQAAVENSKTKCSTWGIEVDRRIRRRKRMPRELARDAGLL</sequence>
<reference evidence="1" key="2">
    <citation type="submission" date="2017-10" db="EMBL/GenBank/DDBJ databases">
        <title>Ladona fulva Genome sequencing and assembly.</title>
        <authorList>
            <person name="Murali S."/>
            <person name="Richards S."/>
            <person name="Bandaranaike D."/>
            <person name="Bellair M."/>
            <person name="Blankenburg K."/>
            <person name="Chao H."/>
            <person name="Dinh H."/>
            <person name="Doddapaneni H."/>
            <person name="Dugan-Rocha S."/>
            <person name="Elkadiri S."/>
            <person name="Gnanaolivu R."/>
            <person name="Hernandez B."/>
            <person name="Skinner E."/>
            <person name="Javaid M."/>
            <person name="Lee S."/>
            <person name="Li M."/>
            <person name="Ming W."/>
            <person name="Munidasa M."/>
            <person name="Muniz J."/>
            <person name="Nguyen L."/>
            <person name="Hughes D."/>
            <person name="Osuji N."/>
            <person name="Pu L.-L."/>
            <person name="Puazo M."/>
            <person name="Qu C."/>
            <person name="Quiroz J."/>
            <person name="Raj R."/>
            <person name="Weissenberger G."/>
            <person name="Xin Y."/>
            <person name="Zou X."/>
            <person name="Han Y."/>
            <person name="Worley K."/>
            <person name="Muzny D."/>
            <person name="Gibbs R."/>
        </authorList>
    </citation>
    <scope>NUCLEOTIDE SEQUENCE</scope>
    <source>
        <strain evidence="1">Sampled in the wild</strain>
    </source>
</reference>
<proteinExistence type="predicted"/>
<protein>
    <submittedName>
        <fullName evidence="1">Uncharacterized protein</fullName>
    </submittedName>
</protein>
<dbReference type="OrthoDB" id="10063284at2759"/>